<keyword evidence="2" id="KW-0812">Transmembrane</keyword>
<sequence length="112" mass="12990">MDPKTTTRNPKRKIKRSKRGRNVTNEVRAFDRAIPGHYFRYVSFHTSLPLGPTLRFKPLPSHVTSRALDPPYTHSLLCYFFLSLSGKSVLLFCFVKVATESFVFFFFFFSSS</sequence>
<evidence type="ECO:0000313" key="3">
    <source>
        <dbReference type="EMBL" id="KAK7323323.1"/>
    </source>
</evidence>
<protein>
    <recommendedName>
        <fullName evidence="5">Transmembrane protein</fullName>
    </recommendedName>
</protein>
<evidence type="ECO:0000256" key="2">
    <source>
        <dbReference type="SAM" id="Phobius"/>
    </source>
</evidence>
<keyword evidence="4" id="KW-1185">Reference proteome</keyword>
<name>A0AAN9KW10_CANGL</name>
<evidence type="ECO:0000313" key="4">
    <source>
        <dbReference type="Proteomes" id="UP001367508"/>
    </source>
</evidence>
<gene>
    <name evidence="3" type="ORF">VNO77_26791</name>
</gene>
<dbReference type="AlphaFoldDB" id="A0AAN9KW10"/>
<dbReference type="Proteomes" id="UP001367508">
    <property type="component" value="Unassembled WGS sequence"/>
</dbReference>
<proteinExistence type="predicted"/>
<dbReference type="EMBL" id="JAYMYQ010000006">
    <property type="protein sequence ID" value="KAK7323323.1"/>
    <property type="molecule type" value="Genomic_DNA"/>
</dbReference>
<feature type="compositionally biased region" description="Basic residues" evidence="1">
    <location>
        <begin position="9"/>
        <end position="21"/>
    </location>
</feature>
<reference evidence="3 4" key="1">
    <citation type="submission" date="2024-01" db="EMBL/GenBank/DDBJ databases">
        <title>The genomes of 5 underutilized Papilionoideae crops provide insights into root nodulation and disease resistanc.</title>
        <authorList>
            <person name="Jiang F."/>
        </authorList>
    </citation>
    <scope>NUCLEOTIDE SEQUENCE [LARGE SCALE GENOMIC DNA]</scope>
    <source>
        <strain evidence="3">LVBAO_FW01</strain>
        <tissue evidence="3">Leaves</tissue>
    </source>
</reference>
<feature type="transmembrane region" description="Helical" evidence="2">
    <location>
        <begin position="89"/>
        <end position="109"/>
    </location>
</feature>
<evidence type="ECO:0008006" key="5">
    <source>
        <dbReference type="Google" id="ProtNLM"/>
    </source>
</evidence>
<keyword evidence="2" id="KW-0472">Membrane</keyword>
<accession>A0AAN9KW10</accession>
<comment type="caution">
    <text evidence="3">The sequence shown here is derived from an EMBL/GenBank/DDBJ whole genome shotgun (WGS) entry which is preliminary data.</text>
</comment>
<feature type="region of interest" description="Disordered" evidence="1">
    <location>
        <begin position="1"/>
        <end position="21"/>
    </location>
</feature>
<keyword evidence="2" id="KW-1133">Transmembrane helix</keyword>
<organism evidence="3 4">
    <name type="scientific">Canavalia gladiata</name>
    <name type="common">Sword bean</name>
    <name type="synonym">Dolichos gladiatus</name>
    <dbReference type="NCBI Taxonomy" id="3824"/>
    <lineage>
        <taxon>Eukaryota</taxon>
        <taxon>Viridiplantae</taxon>
        <taxon>Streptophyta</taxon>
        <taxon>Embryophyta</taxon>
        <taxon>Tracheophyta</taxon>
        <taxon>Spermatophyta</taxon>
        <taxon>Magnoliopsida</taxon>
        <taxon>eudicotyledons</taxon>
        <taxon>Gunneridae</taxon>
        <taxon>Pentapetalae</taxon>
        <taxon>rosids</taxon>
        <taxon>fabids</taxon>
        <taxon>Fabales</taxon>
        <taxon>Fabaceae</taxon>
        <taxon>Papilionoideae</taxon>
        <taxon>50 kb inversion clade</taxon>
        <taxon>NPAAA clade</taxon>
        <taxon>indigoferoid/millettioid clade</taxon>
        <taxon>Phaseoleae</taxon>
        <taxon>Canavalia</taxon>
    </lineage>
</organism>
<evidence type="ECO:0000256" key="1">
    <source>
        <dbReference type="SAM" id="MobiDB-lite"/>
    </source>
</evidence>